<protein>
    <recommendedName>
        <fullName evidence="6">Transcription factor</fullName>
    </recommendedName>
</protein>
<reference evidence="4 5" key="1">
    <citation type="submission" date="2024-04" db="EMBL/GenBank/DDBJ databases">
        <title>Complete genome sequence of Fusarium acuminatum.</title>
        <authorList>
            <person name="Lan B."/>
        </authorList>
    </citation>
    <scope>NUCLEOTIDE SEQUENCE [LARGE SCALE GENOMIC DNA]</scope>
    <source>
        <strain evidence="4">1A</strain>
    </source>
</reference>
<gene>
    <name evidence="4" type="ORF">QYS62_009844</name>
</gene>
<keyword evidence="1" id="KW-0539">Nucleus</keyword>
<dbReference type="CDD" id="cd00067">
    <property type="entry name" value="GAL4"/>
    <property type="match status" value="1"/>
</dbReference>
<feature type="region of interest" description="Disordered" evidence="2">
    <location>
        <begin position="190"/>
        <end position="214"/>
    </location>
</feature>
<dbReference type="Proteomes" id="UP001489902">
    <property type="component" value="Chromosome 6"/>
</dbReference>
<evidence type="ECO:0000256" key="1">
    <source>
        <dbReference type="ARBA" id="ARBA00023242"/>
    </source>
</evidence>
<feature type="compositionally biased region" description="Polar residues" evidence="2">
    <location>
        <begin position="282"/>
        <end position="296"/>
    </location>
</feature>
<feature type="region of interest" description="Disordered" evidence="2">
    <location>
        <begin position="282"/>
        <end position="307"/>
    </location>
</feature>
<dbReference type="InterPro" id="IPR001138">
    <property type="entry name" value="Zn2Cys6_DnaBD"/>
</dbReference>
<sequence>MASNSNTLPQGFSVFQPALGAQLQFFPALGTTELDELVNAYIPGPASVQEKRTSISLDYFEYAHLTGQTFKFYPVYTLSATVESPATASPLQDSGYGSSFNTSPVMSNWDWSHVNTTTSSRRSSPKSTSSHQPADFSNLPGMKIMTKDGRDVTNSASRGSKTKEQRDHAHLMRIIKACESCKKKKIRCDPSHKKRGVSSTSAQPAKVTKKTKTAASEAKIAPMIVQDTHASQIALSEQDLLVDLDNFAASEELGNESWEQFVQFPALDDSYDFFNDPEGYLSPQSSSTLSEYSTKPASPATELDLRRRRGATADVELAGLADPAAYLPFNQVEANHNYADFNLYSPESSFSEDERMVPIEVFKQSVSQPRSPAPNPLPPNESSNGLNSHGDELIGDQLETHSVGASLAPQQLLFTHGQLDRDVVNRDPGAGLEYYSNPSTCSPGSDLLSTSAGSQRDSLTLVSNLQSSVDASESTTSNVRVLLTAPIMMNRQLTRKKVTISRDIIEAHGLTLAQPDSRPIGTGTIQVPAQTASQSTEIATVKSQQRSIETQATTLSQGSQHVCALGEQQLPDSRDAEIHNVAGDTSQRFPTAVMFEPVAIGLASMYRQSSMGVLMPIAAVLIAFSIWSYVSQQFIHPDKSFEQRTSSLAPTKWKSNGLLSRTRQNASRLQSTIMSCKKPVDRMILMSQSLIAV</sequence>
<keyword evidence="5" id="KW-1185">Reference proteome</keyword>
<evidence type="ECO:0000313" key="5">
    <source>
        <dbReference type="Proteomes" id="UP001489902"/>
    </source>
</evidence>
<keyword evidence="3" id="KW-1133">Transmembrane helix</keyword>
<evidence type="ECO:0000313" key="4">
    <source>
        <dbReference type="EMBL" id="WZH48664.1"/>
    </source>
</evidence>
<feature type="region of interest" description="Disordered" evidence="2">
    <location>
        <begin position="365"/>
        <end position="392"/>
    </location>
</feature>
<name>A0ABZ2X6D3_9HYPO</name>
<feature type="transmembrane region" description="Helical" evidence="3">
    <location>
        <begin position="611"/>
        <end position="630"/>
    </location>
</feature>
<evidence type="ECO:0000256" key="3">
    <source>
        <dbReference type="SAM" id="Phobius"/>
    </source>
</evidence>
<accession>A0ABZ2X6D3</accession>
<keyword evidence="3" id="KW-0472">Membrane</keyword>
<organism evidence="4 5">
    <name type="scientific">Fusarium acuminatum</name>
    <dbReference type="NCBI Taxonomy" id="5515"/>
    <lineage>
        <taxon>Eukaryota</taxon>
        <taxon>Fungi</taxon>
        <taxon>Dikarya</taxon>
        <taxon>Ascomycota</taxon>
        <taxon>Pezizomycotina</taxon>
        <taxon>Sordariomycetes</taxon>
        <taxon>Hypocreomycetidae</taxon>
        <taxon>Hypocreales</taxon>
        <taxon>Nectriaceae</taxon>
        <taxon>Fusarium</taxon>
        <taxon>Fusarium tricinctum species complex</taxon>
    </lineage>
</organism>
<evidence type="ECO:0008006" key="6">
    <source>
        <dbReference type="Google" id="ProtNLM"/>
    </source>
</evidence>
<evidence type="ECO:0000256" key="2">
    <source>
        <dbReference type="SAM" id="MobiDB-lite"/>
    </source>
</evidence>
<proteinExistence type="predicted"/>
<keyword evidence="3" id="KW-0812">Transmembrane</keyword>
<feature type="region of interest" description="Disordered" evidence="2">
    <location>
        <begin position="115"/>
        <end position="167"/>
    </location>
</feature>
<feature type="compositionally biased region" description="Low complexity" evidence="2">
    <location>
        <begin position="116"/>
        <end position="130"/>
    </location>
</feature>
<dbReference type="EMBL" id="CP151265">
    <property type="protein sequence ID" value="WZH48664.1"/>
    <property type="molecule type" value="Genomic_DNA"/>
</dbReference>